<gene>
    <name evidence="11" type="ORF">TPL01_28270</name>
</gene>
<dbReference type="Pfam" id="PF13145">
    <property type="entry name" value="Rotamase_2"/>
    <property type="match status" value="1"/>
</dbReference>
<evidence type="ECO:0000256" key="4">
    <source>
        <dbReference type="ARBA" id="ARBA00022729"/>
    </source>
</evidence>
<accession>A0A512LB28</accession>
<evidence type="ECO:0000256" key="6">
    <source>
        <dbReference type="ARBA" id="ARBA00023235"/>
    </source>
</evidence>
<evidence type="ECO:0000256" key="8">
    <source>
        <dbReference type="SAM" id="Coils"/>
    </source>
</evidence>
<evidence type="ECO:0000313" key="11">
    <source>
        <dbReference type="EMBL" id="GEP31689.1"/>
    </source>
</evidence>
<keyword evidence="6 7" id="KW-0413">Isomerase</keyword>
<proteinExistence type="inferred from homology"/>
<reference evidence="11 12" key="1">
    <citation type="submission" date="2019-07" db="EMBL/GenBank/DDBJ databases">
        <title>Whole genome shotgun sequence of Thiobacillus plumbophilus NBRC 107929.</title>
        <authorList>
            <person name="Hosoyama A."/>
            <person name="Uohara A."/>
            <person name="Ohji S."/>
            <person name="Ichikawa N."/>
        </authorList>
    </citation>
    <scope>NUCLEOTIDE SEQUENCE [LARGE SCALE GENOMIC DNA]</scope>
    <source>
        <strain evidence="11 12">NBRC 107929</strain>
    </source>
</reference>
<comment type="caution">
    <text evidence="11">The sequence shown here is derived from an EMBL/GenBank/DDBJ whole genome shotgun (WGS) entry which is preliminary data.</text>
</comment>
<dbReference type="Gene3D" id="3.10.50.40">
    <property type="match status" value="1"/>
</dbReference>
<organism evidence="11 12">
    <name type="scientific">Sulfuriferula plumbiphila</name>
    <dbReference type="NCBI Taxonomy" id="171865"/>
    <lineage>
        <taxon>Bacteria</taxon>
        <taxon>Pseudomonadati</taxon>
        <taxon>Pseudomonadota</taxon>
        <taxon>Betaproteobacteria</taxon>
        <taxon>Nitrosomonadales</taxon>
        <taxon>Sulfuricellaceae</taxon>
        <taxon>Sulfuriferula</taxon>
    </lineage>
</organism>
<name>A0A512LB28_9PROT</name>
<evidence type="ECO:0000313" key="12">
    <source>
        <dbReference type="Proteomes" id="UP000321337"/>
    </source>
</evidence>
<keyword evidence="4 9" id="KW-0732">Signal</keyword>
<keyword evidence="12" id="KW-1185">Reference proteome</keyword>
<evidence type="ECO:0000256" key="5">
    <source>
        <dbReference type="ARBA" id="ARBA00023110"/>
    </source>
</evidence>
<dbReference type="Proteomes" id="UP000321337">
    <property type="component" value="Unassembled WGS sequence"/>
</dbReference>
<feature type="coiled-coil region" evidence="8">
    <location>
        <begin position="168"/>
        <end position="195"/>
    </location>
</feature>
<dbReference type="EC" id="5.2.1.8" evidence="3"/>
<dbReference type="InterPro" id="IPR027304">
    <property type="entry name" value="Trigger_fact/SurA_dom_sf"/>
</dbReference>
<dbReference type="PROSITE" id="PS50198">
    <property type="entry name" value="PPIC_PPIASE_2"/>
    <property type="match status" value="1"/>
</dbReference>
<dbReference type="SUPFAM" id="SSF54534">
    <property type="entry name" value="FKBP-like"/>
    <property type="match status" value="1"/>
</dbReference>
<dbReference type="InterPro" id="IPR046357">
    <property type="entry name" value="PPIase_dom_sf"/>
</dbReference>
<evidence type="ECO:0000259" key="10">
    <source>
        <dbReference type="PROSITE" id="PS50198"/>
    </source>
</evidence>
<dbReference type="SUPFAM" id="SSF109998">
    <property type="entry name" value="Triger factor/SurA peptide-binding domain-like"/>
    <property type="match status" value="1"/>
</dbReference>
<evidence type="ECO:0000256" key="2">
    <source>
        <dbReference type="ARBA" id="ARBA00007656"/>
    </source>
</evidence>
<evidence type="ECO:0000256" key="9">
    <source>
        <dbReference type="SAM" id="SignalP"/>
    </source>
</evidence>
<keyword evidence="5 7" id="KW-0697">Rotamase</keyword>
<dbReference type="GO" id="GO:0003755">
    <property type="term" value="F:peptidyl-prolyl cis-trans isomerase activity"/>
    <property type="evidence" value="ECO:0007669"/>
    <property type="project" value="UniProtKB-KW"/>
</dbReference>
<sequence>MLLKKIAAATVCALGLTALTGCNAAETSNKPATPAAAYAKASTAADASRPVAVVNGVAIPQSQYNLLKQDRIQQGQPDNEQTAAALRDSLINAEILAQQATKMGLDKDPTMQTRLALVKTEMLAKAYLADYVKTHPISEADLKAEYDKVKAQMGSKEYEVSHILVGSEAEAKQIIAELNSKKAKFEDLAKKKSKDSSAAKGGLVGWAAPGNLVKEFSDAMVQLKKGEYTKTPVHTKFGWHVIRVDNIRDLKLPPFNEVKDQLRGQMEQEMVKKVITDMRASAKIE</sequence>
<protein>
    <recommendedName>
        <fullName evidence="3">peptidylprolyl isomerase</fullName>
        <ecNumber evidence="3">5.2.1.8</ecNumber>
    </recommendedName>
</protein>
<dbReference type="InterPro" id="IPR000297">
    <property type="entry name" value="PPIase_PpiC"/>
</dbReference>
<evidence type="ECO:0000256" key="3">
    <source>
        <dbReference type="ARBA" id="ARBA00013194"/>
    </source>
</evidence>
<dbReference type="AlphaFoldDB" id="A0A512LB28"/>
<feature type="chain" id="PRO_5021747671" description="peptidylprolyl isomerase" evidence="9">
    <location>
        <begin position="25"/>
        <end position="285"/>
    </location>
</feature>
<dbReference type="PANTHER" id="PTHR47245">
    <property type="entry name" value="PEPTIDYLPROLYL ISOMERASE"/>
    <property type="match status" value="1"/>
</dbReference>
<feature type="domain" description="PpiC" evidence="10">
    <location>
        <begin position="155"/>
        <end position="246"/>
    </location>
</feature>
<dbReference type="InterPro" id="IPR050245">
    <property type="entry name" value="PrsA_foldase"/>
</dbReference>
<dbReference type="EMBL" id="BKAD01000035">
    <property type="protein sequence ID" value="GEP31689.1"/>
    <property type="molecule type" value="Genomic_DNA"/>
</dbReference>
<comment type="similarity">
    <text evidence="2">Belongs to the PpiC/parvulin rotamase family.</text>
</comment>
<keyword evidence="8" id="KW-0175">Coiled coil</keyword>
<dbReference type="PROSITE" id="PS51257">
    <property type="entry name" value="PROKAR_LIPOPROTEIN"/>
    <property type="match status" value="1"/>
</dbReference>
<comment type="catalytic activity">
    <reaction evidence="1">
        <text>[protein]-peptidylproline (omega=180) = [protein]-peptidylproline (omega=0)</text>
        <dbReference type="Rhea" id="RHEA:16237"/>
        <dbReference type="Rhea" id="RHEA-COMP:10747"/>
        <dbReference type="Rhea" id="RHEA-COMP:10748"/>
        <dbReference type="ChEBI" id="CHEBI:83833"/>
        <dbReference type="ChEBI" id="CHEBI:83834"/>
        <dbReference type="EC" id="5.2.1.8"/>
    </reaction>
</comment>
<dbReference type="PANTHER" id="PTHR47245:SF1">
    <property type="entry name" value="FOLDASE PROTEIN PRSA"/>
    <property type="match status" value="1"/>
</dbReference>
<dbReference type="PROSITE" id="PS01096">
    <property type="entry name" value="PPIC_PPIASE_1"/>
    <property type="match status" value="1"/>
</dbReference>
<evidence type="ECO:0000256" key="1">
    <source>
        <dbReference type="ARBA" id="ARBA00000971"/>
    </source>
</evidence>
<dbReference type="InterPro" id="IPR023058">
    <property type="entry name" value="PPIase_PpiC_CS"/>
</dbReference>
<evidence type="ECO:0000256" key="7">
    <source>
        <dbReference type="PROSITE-ProRule" id="PRU00278"/>
    </source>
</evidence>
<dbReference type="RefSeq" id="WP_223264619.1">
    <property type="nucleotide sequence ID" value="NZ_AP021884.1"/>
</dbReference>
<dbReference type="Gene3D" id="1.10.8.1040">
    <property type="match status" value="1"/>
</dbReference>
<feature type="signal peptide" evidence="9">
    <location>
        <begin position="1"/>
        <end position="24"/>
    </location>
</feature>